<reference evidence="2 3" key="1">
    <citation type="submission" date="2019-07" db="EMBL/GenBank/DDBJ databases">
        <title>De Novo Assembly of kiwifruit Actinidia rufa.</title>
        <authorList>
            <person name="Sugita-Konishi S."/>
            <person name="Sato K."/>
            <person name="Mori E."/>
            <person name="Abe Y."/>
            <person name="Kisaki G."/>
            <person name="Hamano K."/>
            <person name="Suezawa K."/>
            <person name="Otani M."/>
            <person name="Fukuda T."/>
            <person name="Manabe T."/>
            <person name="Gomi K."/>
            <person name="Tabuchi M."/>
            <person name="Akimitsu K."/>
            <person name="Kataoka I."/>
        </authorList>
    </citation>
    <scope>NUCLEOTIDE SEQUENCE [LARGE SCALE GENOMIC DNA]</scope>
    <source>
        <strain evidence="3">cv. Fuchu</strain>
    </source>
</reference>
<evidence type="ECO:0000313" key="3">
    <source>
        <dbReference type="Proteomes" id="UP000585474"/>
    </source>
</evidence>
<dbReference type="EMBL" id="BJWL01000028">
    <property type="protein sequence ID" value="GFZ19752.1"/>
    <property type="molecule type" value="Genomic_DNA"/>
</dbReference>
<organism evidence="2 3">
    <name type="scientific">Actinidia rufa</name>
    <dbReference type="NCBI Taxonomy" id="165716"/>
    <lineage>
        <taxon>Eukaryota</taxon>
        <taxon>Viridiplantae</taxon>
        <taxon>Streptophyta</taxon>
        <taxon>Embryophyta</taxon>
        <taxon>Tracheophyta</taxon>
        <taxon>Spermatophyta</taxon>
        <taxon>Magnoliopsida</taxon>
        <taxon>eudicotyledons</taxon>
        <taxon>Gunneridae</taxon>
        <taxon>Pentapetalae</taxon>
        <taxon>asterids</taxon>
        <taxon>Ericales</taxon>
        <taxon>Actinidiaceae</taxon>
        <taxon>Actinidia</taxon>
    </lineage>
</organism>
<feature type="region of interest" description="Disordered" evidence="1">
    <location>
        <begin position="155"/>
        <end position="182"/>
    </location>
</feature>
<protein>
    <submittedName>
        <fullName evidence="2">Uncharacterized protein</fullName>
    </submittedName>
</protein>
<evidence type="ECO:0000256" key="1">
    <source>
        <dbReference type="SAM" id="MobiDB-lite"/>
    </source>
</evidence>
<evidence type="ECO:0000313" key="2">
    <source>
        <dbReference type="EMBL" id="GFZ19752.1"/>
    </source>
</evidence>
<keyword evidence="3" id="KW-1185">Reference proteome</keyword>
<feature type="compositionally biased region" description="Low complexity" evidence="1">
    <location>
        <begin position="35"/>
        <end position="50"/>
    </location>
</feature>
<feature type="compositionally biased region" description="Acidic residues" evidence="1">
    <location>
        <begin position="164"/>
        <end position="174"/>
    </location>
</feature>
<comment type="caution">
    <text evidence="2">The sequence shown here is derived from an EMBL/GenBank/DDBJ whole genome shotgun (WGS) entry which is preliminary data.</text>
</comment>
<proteinExistence type="predicted"/>
<accession>A0A7J0H9F9</accession>
<name>A0A7J0H9F9_9ERIC</name>
<feature type="region of interest" description="Disordered" evidence="1">
    <location>
        <begin position="1"/>
        <end position="52"/>
    </location>
</feature>
<dbReference type="AlphaFoldDB" id="A0A7J0H9F9"/>
<gene>
    <name evidence="2" type="ORF">Acr_28g0004570</name>
</gene>
<sequence>MEEEQHPPTPTPLLEGQWWRHRLASRPPSGRSSMASWATSAPISPSSSPSIGEYRSGFCSSEGISRRVSCASTVESSERLDPGVSPSESRITSCITLIFSQWTKRQISTKVNGGATASRFWCCGSGDSCGGDLGGGEVGGCGDNDRGGDSCGGDLGGGGRGFGDGDDSGDEAEVGGEAVTPPLTFEERGGVVGCCSSTRVAGGSLFSLKLAELVQI</sequence>
<dbReference type="Proteomes" id="UP000585474">
    <property type="component" value="Unassembled WGS sequence"/>
</dbReference>